<proteinExistence type="predicted"/>
<sequence>MFTPSSMARTQRGGTSSHVFGATPRDSMDGTFDLSPSADVSSKHTFKSYRLVGEYEKPWINNKAMKSTRWNDLIVGILILLGLAGAGVIGFFTAWPYRQGDLCLIYEDDFSTLDTNVWTREVQVDGFGNGAFDWTTADERNSYVDAEGLHIVPTLTNETTSITNDEMYANYTLNLTNKKGGDGSCTSNRNSSCFLRSNPREGIMIPPVRSARLSTKGRKSIRYGQVEVIAKLPKGDWLWPAIWMMPEKSVYGDWPRSGEIDIMESRGNNREYSEGGRNVYYGTTHWGPTPATDAYWRTTGAKQIRRGEYSDGFHTYGMQWTEKYIYFYVDSRVKQILFLGYKGSKPLYEFGQFAKMSENETLLDNPWVDSTSSTGNAPFDQSFYLILNVAVGGTNGWFLDQVGNKPWINDATNAQWTFWNAANEWLPTWAEGAERGMTVKSVKMWQQGKCGRAEEL</sequence>
<reference evidence="1" key="1">
    <citation type="submission" date="2022-08" db="EMBL/GenBank/DDBJ databases">
        <title>Genome Sequence of Fusarium decemcellulare.</title>
        <authorList>
            <person name="Buettner E."/>
        </authorList>
    </citation>
    <scope>NUCLEOTIDE SEQUENCE</scope>
    <source>
        <strain evidence="1">Babe19</strain>
    </source>
</reference>
<name>A0ACC1SVB6_9HYPO</name>
<dbReference type="Proteomes" id="UP001148629">
    <property type="component" value="Unassembled WGS sequence"/>
</dbReference>
<accession>A0ACC1SVB6</accession>
<dbReference type="EMBL" id="JANRMS010000095">
    <property type="protein sequence ID" value="KAJ3546946.1"/>
    <property type="molecule type" value="Genomic_DNA"/>
</dbReference>
<keyword evidence="2" id="KW-1185">Reference proteome</keyword>
<evidence type="ECO:0000313" key="2">
    <source>
        <dbReference type="Proteomes" id="UP001148629"/>
    </source>
</evidence>
<evidence type="ECO:0000313" key="1">
    <source>
        <dbReference type="EMBL" id="KAJ3546946.1"/>
    </source>
</evidence>
<gene>
    <name evidence="1" type="ORF">NM208_g1757</name>
</gene>
<organism evidence="1 2">
    <name type="scientific">Fusarium decemcellulare</name>
    <dbReference type="NCBI Taxonomy" id="57161"/>
    <lineage>
        <taxon>Eukaryota</taxon>
        <taxon>Fungi</taxon>
        <taxon>Dikarya</taxon>
        <taxon>Ascomycota</taxon>
        <taxon>Pezizomycotina</taxon>
        <taxon>Sordariomycetes</taxon>
        <taxon>Hypocreomycetidae</taxon>
        <taxon>Hypocreales</taxon>
        <taxon>Nectriaceae</taxon>
        <taxon>Fusarium</taxon>
        <taxon>Fusarium decemcellulare species complex</taxon>
    </lineage>
</organism>
<protein>
    <submittedName>
        <fullName evidence="1">Uncharacterized protein</fullName>
    </submittedName>
</protein>
<comment type="caution">
    <text evidence="1">The sequence shown here is derived from an EMBL/GenBank/DDBJ whole genome shotgun (WGS) entry which is preliminary data.</text>
</comment>